<comment type="caution">
    <text evidence="1">The sequence shown here is derived from an EMBL/GenBank/DDBJ whole genome shotgun (WGS) entry which is preliminary data.</text>
</comment>
<organism evidence="1 2">
    <name type="scientific">Pristionchus mayeri</name>
    <dbReference type="NCBI Taxonomy" id="1317129"/>
    <lineage>
        <taxon>Eukaryota</taxon>
        <taxon>Metazoa</taxon>
        <taxon>Ecdysozoa</taxon>
        <taxon>Nematoda</taxon>
        <taxon>Chromadorea</taxon>
        <taxon>Rhabditida</taxon>
        <taxon>Rhabditina</taxon>
        <taxon>Diplogasteromorpha</taxon>
        <taxon>Diplogasteroidea</taxon>
        <taxon>Neodiplogasteridae</taxon>
        <taxon>Pristionchus</taxon>
    </lineage>
</organism>
<name>A0AAN5I3T8_9BILA</name>
<reference evidence="2" key="1">
    <citation type="submission" date="2022-10" db="EMBL/GenBank/DDBJ databases">
        <title>Genome assembly of Pristionchus species.</title>
        <authorList>
            <person name="Yoshida K."/>
            <person name="Sommer R.J."/>
        </authorList>
    </citation>
    <scope>NUCLEOTIDE SEQUENCE [LARGE SCALE GENOMIC DNA]</scope>
    <source>
        <strain evidence="2">RS5460</strain>
    </source>
</reference>
<evidence type="ECO:0000313" key="1">
    <source>
        <dbReference type="EMBL" id="GMR51042.1"/>
    </source>
</evidence>
<accession>A0AAN5I3T8</accession>
<keyword evidence="2" id="KW-1185">Reference proteome</keyword>
<sequence length="131" mass="15122">MYTIYAQQYLYHLYKSSNCIKHFSQIPYQSHNSCVCMVTEHNSLPPSQSRPRILVKHLKSRKYTVTSPCLPSRSITSISPRKSPGFVFFVMPKSVRQCTTLNMPSEKMSVDDFIRCSSNYPFPLSTHSESF</sequence>
<dbReference type="Proteomes" id="UP001328107">
    <property type="component" value="Unassembled WGS sequence"/>
</dbReference>
<dbReference type="AlphaFoldDB" id="A0AAN5I3T8"/>
<gene>
    <name evidence="1" type="ORF">PMAYCL1PPCAC_21237</name>
</gene>
<evidence type="ECO:0000313" key="2">
    <source>
        <dbReference type="Proteomes" id="UP001328107"/>
    </source>
</evidence>
<proteinExistence type="predicted"/>
<protein>
    <submittedName>
        <fullName evidence="1">Uncharacterized protein</fullName>
    </submittedName>
</protein>
<dbReference type="EMBL" id="BTRK01000005">
    <property type="protein sequence ID" value="GMR51042.1"/>
    <property type="molecule type" value="Genomic_DNA"/>
</dbReference>